<feature type="domain" description="Glycosyl hydrolase family 13 catalytic" evidence="2">
    <location>
        <begin position="23"/>
        <end position="64"/>
    </location>
</feature>
<dbReference type="SUPFAM" id="SSF51445">
    <property type="entry name" value="(Trans)glycosidases"/>
    <property type="match status" value="1"/>
</dbReference>
<comment type="caution">
    <text evidence="3">The sequence shown here is derived from an EMBL/GenBank/DDBJ whole genome shotgun (WGS) entry which is preliminary data.</text>
</comment>
<evidence type="ECO:0000313" key="4">
    <source>
        <dbReference type="Proteomes" id="UP001157126"/>
    </source>
</evidence>
<dbReference type="Pfam" id="PF00128">
    <property type="entry name" value="Alpha-amylase"/>
    <property type="match status" value="1"/>
</dbReference>
<gene>
    <name evidence="3" type="ORF">GCM10025883_40790</name>
</gene>
<dbReference type="EMBL" id="BSUO01000001">
    <property type="protein sequence ID" value="GMA42034.1"/>
    <property type="molecule type" value="Genomic_DNA"/>
</dbReference>
<reference evidence="4" key="1">
    <citation type="journal article" date="2019" name="Int. J. Syst. Evol. Microbiol.">
        <title>The Global Catalogue of Microorganisms (GCM) 10K type strain sequencing project: providing services to taxonomists for standard genome sequencing and annotation.</title>
        <authorList>
            <consortium name="The Broad Institute Genomics Platform"/>
            <consortium name="The Broad Institute Genome Sequencing Center for Infectious Disease"/>
            <person name="Wu L."/>
            <person name="Ma J."/>
        </authorList>
    </citation>
    <scope>NUCLEOTIDE SEQUENCE [LARGE SCALE GENOMIC DNA]</scope>
    <source>
        <strain evidence="4">NBRC 113072</strain>
    </source>
</reference>
<organism evidence="3 4">
    <name type="scientific">Mobilicoccus caccae</name>
    <dbReference type="NCBI Taxonomy" id="1859295"/>
    <lineage>
        <taxon>Bacteria</taxon>
        <taxon>Bacillati</taxon>
        <taxon>Actinomycetota</taxon>
        <taxon>Actinomycetes</taxon>
        <taxon>Micrococcales</taxon>
        <taxon>Dermatophilaceae</taxon>
        <taxon>Mobilicoccus</taxon>
    </lineage>
</organism>
<evidence type="ECO:0000259" key="2">
    <source>
        <dbReference type="Pfam" id="PF00128"/>
    </source>
</evidence>
<evidence type="ECO:0000256" key="1">
    <source>
        <dbReference type="SAM" id="MobiDB-lite"/>
    </source>
</evidence>
<dbReference type="Proteomes" id="UP001157126">
    <property type="component" value="Unassembled WGS sequence"/>
</dbReference>
<proteinExistence type="predicted"/>
<accession>A0ABQ6IX06</accession>
<name>A0ABQ6IX06_9MICO</name>
<keyword evidence="4" id="KW-1185">Reference proteome</keyword>
<feature type="region of interest" description="Disordered" evidence="1">
    <location>
        <begin position="64"/>
        <end position="97"/>
    </location>
</feature>
<dbReference type="InterPro" id="IPR017853">
    <property type="entry name" value="GH"/>
</dbReference>
<dbReference type="Gene3D" id="3.20.20.80">
    <property type="entry name" value="Glycosidases"/>
    <property type="match status" value="1"/>
</dbReference>
<protein>
    <recommendedName>
        <fullName evidence="2">Glycosyl hydrolase family 13 catalytic domain-containing protein</fullName>
    </recommendedName>
</protein>
<evidence type="ECO:0000313" key="3">
    <source>
        <dbReference type="EMBL" id="GMA42034.1"/>
    </source>
</evidence>
<feature type="compositionally biased region" description="Low complexity" evidence="1">
    <location>
        <begin position="64"/>
        <end position="85"/>
    </location>
</feature>
<dbReference type="PANTHER" id="PTHR10357">
    <property type="entry name" value="ALPHA-AMYLASE FAMILY MEMBER"/>
    <property type="match status" value="1"/>
</dbReference>
<dbReference type="InterPro" id="IPR006047">
    <property type="entry name" value="GH13_cat_dom"/>
</dbReference>
<sequence length="97" mass="10572">MRITDTSDLWWKNAVIYSLDVETYQDSNGDGIGDLQGLAHRIDYLAELGVTCLWLMPFFPPPTSTTATTSPTTTPSTRGSARSATWSRSCARPTTAA</sequence>
<dbReference type="PANTHER" id="PTHR10357:SF219">
    <property type="entry name" value="MALTOSE ALPHA-D-GLUCOSYLTRANSFERASE"/>
    <property type="match status" value="1"/>
</dbReference>